<evidence type="ECO:0000256" key="7">
    <source>
        <dbReference type="HAMAP-Rule" id="MF_01456"/>
    </source>
</evidence>
<evidence type="ECO:0000256" key="2">
    <source>
        <dbReference type="ARBA" id="ARBA00010519"/>
    </source>
</evidence>
<dbReference type="Gene3D" id="1.10.287.3510">
    <property type="match status" value="1"/>
</dbReference>
<comment type="subunit">
    <text evidence="7">NDH-1 is composed of 14 different subunits. Subunits NuoA, H, J, K, L, M, N constitute the membrane sector of the complex.</text>
</comment>
<comment type="catalytic activity">
    <reaction evidence="7">
        <text>a quinone + NADH + 5 H(+)(in) = a quinol + NAD(+) + 4 H(+)(out)</text>
        <dbReference type="Rhea" id="RHEA:57888"/>
        <dbReference type="ChEBI" id="CHEBI:15378"/>
        <dbReference type="ChEBI" id="CHEBI:24646"/>
        <dbReference type="ChEBI" id="CHEBI:57540"/>
        <dbReference type="ChEBI" id="CHEBI:57945"/>
        <dbReference type="ChEBI" id="CHEBI:132124"/>
    </reaction>
</comment>
<feature type="transmembrane region" description="Helical" evidence="7">
    <location>
        <begin position="70"/>
        <end position="93"/>
    </location>
</feature>
<keyword evidence="3 7" id="KW-0813">Transport</keyword>
<dbReference type="InterPro" id="IPR039428">
    <property type="entry name" value="NUOK/Mnh_C1-like"/>
</dbReference>
<organism evidence="8 9">
    <name type="scientific">Anaeromyxobacter oryzae</name>
    <dbReference type="NCBI Taxonomy" id="2918170"/>
    <lineage>
        <taxon>Bacteria</taxon>
        <taxon>Pseudomonadati</taxon>
        <taxon>Myxococcota</taxon>
        <taxon>Myxococcia</taxon>
        <taxon>Myxococcales</taxon>
        <taxon>Cystobacterineae</taxon>
        <taxon>Anaeromyxobacteraceae</taxon>
        <taxon>Anaeromyxobacter</taxon>
    </lineage>
</organism>
<keyword evidence="4 7" id="KW-0812">Transmembrane</keyword>
<keyword evidence="7" id="KW-1003">Cell membrane</keyword>
<comment type="function">
    <text evidence="7">NDH-1 shuttles electrons from NADH, via FMN and iron-sulfur (Fe-S) centers, to quinones in the respiratory chain. The immediate electron acceptor for the enzyme in this species is believed to be ubiquinone. Couples the redox reaction to proton translocation (for every two electrons transferred, four hydrogen ions are translocated across the cytoplasmic membrane), and thus conserves the redox energy in a proton gradient.</text>
</comment>
<gene>
    <name evidence="7 8" type="primary">nuoK</name>
    <name evidence="8" type="ORF">AMOR_08560</name>
</gene>
<keyword evidence="7" id="KW-0520">NAD</keyword>
<name>A0ABM7WQW5_9BACT</name>
<feature type="transmembrane region" description="Helical" evidence="7">
    <location>
        <begin position="30"/>
        <end position="50"/>
    </location>
</feature>
<comment type="similarity">
    <text evidence="2 7">Belongs to the complex I subunit 4L family.</text>
</comment>
<reference evidence="9" key="1">
    <citation type="journal article" date="2022" name="Int. J. Syst. Evol. Microbiol.">
        <title>Anaeromyxobacter oryzae sp. nov., Anaeromyxobacter diazotrophicus sp. nov. and Anaeromyxobacter paludicola sp. nov., isolated from paddy soils.</title>
        <authorList>
            <person name="Itoh H."/>
            <person name="Xu Z."/>
            <person name="Mise K."/>
            <person name="Masuda Y."/>
            <person name="Ushijima N."/>
            <person name="Hayakawa C."/>
            <person name="Shiratori Y."/>
            <person name="Senoo K."/>
        </authorList>
    </citation>
    <scope>NUCLEOTIDE SEQUENCE [LARGE SCALE GENOMIC DNA]</scope>
    <source>
        <strain evidence="9">Red232</strain>
    </source>
</reference>
<accession>A0ABM7WQW5</accession>
<evidence type="ECO:0000256" key="1">
    <source>
        <dbReference type="ARBA" id="ARBA00004141"/>
    </source>
</evidence>
<dbReference type="PANTHER" id="PTHR11434:SF16">
    <property type="entry name" value="NADH-UBIQUINONE OXIDOREDUCTASE CHAIN 4L"/>
    <property type="match status" value="1"/>
</dbReference>
<keyword evidence="7" id="KW-0830">Ubiquinone</keyword>
<protein>
    <recommendedName>
        <fullName evidence="7">NADH-quinone oxidoreductase subunit K</fullName>
        <ecNumber evidence="7">7.1.1.-</ecNumber>
    </recommendedName>
    <alternativeName>
        <fullName evidence="7">NADH dehydrogenase I subunit K</fullName>
    </alternativeName>
    <alternativeName>
        <fullName evidence="7">NDH-1 subunit K</fullName>
    </alternativeName>
</protein>
<dbReference type="InterPro" id="IPR001133">
    <property type="entry name" value="NADH_UbQ_OxRdtase_chain4L/K"/>
</dbReference>
<evidence type="ECO:0000256" key="5">
    <source>
        <dbReference type="ARBA" id="ARBA00022989"/>
    </source>
</evidence>
<dbReference type="NCBIfam" id="NF004320">
    <property type="entry name" value="PRK05715.1-2"/>
    <property type="match status" value="1"/>
</dbReference>
<keyword evidence="6 7" id="KW-0472">Membrane</keyword>
<evidence type="ECO:0000256" key="3">
    <source>
        <dbReference type="ARBA" id="ARBA00022448"/>
    </source>
</evidence>
<evidence type="ECO:0000256" key="4">
    <source>
        <dbReference type="ARBA" id="ARBA00022692"/>
    </source>
</evidence>
<dbReference type="EC" id="7.1.1.-" evidence="7"/>
<comment type="subcellular location">
    <subcellularLocation>
        <location evidence="7">Cell membrane</location>
        <topology evidence="7">Multi-pass membrane protein</topology>
    </subcellularLocation>
    <subcellularLocation>
        <location evidence="1">Membrane</location>
        <topology evidence="1">Multi-pass membrane protein</topology>
    </subcellularLocation>
</comment>
<sequence length="109" mass="11613">MQISLTHFLVVGALLFTFGLVTVATRRNAVGVLMGVELILNGANVNFVAFNRFVASAGTHPLDAVSGQVFSLFVIVLAAAEAAVGLAIVLTIFQTFKSIDVRFADLMRE</sequence>
<dbReference type="HAMAP" id="MF_01456">
    <property type="entry name" value="NDH1_NuoK"/>
    <property type="match status" value="1"/>
</dbReference>
<dbReference type="RefSeq" id="WP_248358769.1">
    <property type="nucleotide sequence ID" value="NZ_AP025591.1"/>
</dbReference>
<keyword evidence="7" id="KW-1278">Translocase</keyword>
<keyword evidence="7" id="KW-0874">Quinone</keyword>
<dbReference type="PANTHER" id="PTHR11434">
    <property type="entry name" value="NADH-UBIQUINONE OXIDOREDUCTASE SUBUNIT ND4L"/>
    <property type="match status" value="1"/>
</dbReference>
<evidence type="ECO:0000256" key="6">
    <source>
        <dbReference type="ARBA" id="ARBA00023136"/>
    </source>
</evidence>
<feature type="transmembrane region" description="Helical" evidence="7">
    <location>
        <begin position="6"/>
        <end position="23"/>
    </location>
</feature>
<dbReference type="EMBL" id="AP025591">
    <property type="protein sequence ID" value="BDG01860.1"/>
    <property type="molecule type" value="Genomic_DNA"/>
</dbReference>
<evidence type="ECO:0000313" key="8">
    <source>
        <dbReference type="EMBL" id="BDG01860.1"/>
    </source>
</evidence>
<keyword evidence="9" id="KW-1185">Reference proteome</keyword>
<proteinExistence type="inferred from homology"/>
<dbReference type="Pfam" id="PF00420">
    <property type="entry name" value="Oxidored_q2"/>
    <property type="match status" value="1"/>
</dbReference>
<evidence type="ECO:0000313" key="9">
    <source>
        <dbReference type="Proteomes" id="UP001162891"/>
    </source>
</evidence>
<keyword evidence="5 7" id="KW-1133">Transmembrane helix</keyword>
<dbReference type="Proteomes" id="UP001162891">
    <property type="component" value="Chromosome"/>
</dbReference>